<protein>
    <recommendedName>
        <fullName evidence="3">Four helix bundle protein</fullName>
    </recommendedName>
</protein>
<dbReference type="SUPFAM" id="SSF158446">
    <property type="entry name" value="IVS-encoded protein-like"/>
    <property type="match status" value="1"/>
</dbReference>
<dbReference type="InterPro" id="IPR036583">
    <property type="entry name" value="23S_rRNA_IVS_sf"/>
</dbReference>
<dbReference type="NCBIfam" id="NF008911">
    <property type="entry name" value="PRK12275.1-2"/>
    <property type="match status" value="1"/>
</dbReference>
<organism evidence="1 2">
    <name type="scientific">Candidatus Ryanbacteria bacterium RIFCSPHIGHO2_02_FULL_45_13b</name>
    <dbReference type="NCBI Taxonomy" id="1802117"/>
    <lineage>
        <taxon>Bacteria</taxon>
        <taxon>Candidatus Ryaniibacteriota</taxon>
    </lineage>
</organism>
<dbReference type="Pfam" id="PF05635">
    <property type="entry name" value="23S_rRNA_IVP"/>
    <property type="match status" value="1"/>
</dbReference>
<dbReference type="Gene3D" id="1.20.1440.60">
    <property type="entry name" value="23S rRNA-intervening sequence"/>
    <property type="match status" value="1"/>
</dbReference>
<evidence type="ECO:0000313" key="2">
    <source>
        <dbReference type="Proteomes" id="UP000176576"/>
    </source>
</evidence>
<name>A0A1G2G9H8_9BACT</name>
<dbReference type="Proteomes" id="UP000176576">
    <property type="component" value="Unassembled WGS sequence"/>
</dbReference>
<dbReference type="EMBL" id="MHNN01000004">
    <property type="protein sequence ID" value="OGZ46914.1"/>
    <property type="molecule type" value="Genomic_DNA"/>
</dbReference>
<dbReference type="CDD" id="cd16377">
    <property type="entry name" value="23S_rRNA_IVP_like"/>
    <property type="match status" value="1"/>
</dbReference>
<accession>A0A1G2G9H8</accession>
<reference evidence="1 2" key="1">
    <citation type="journal article" date="2016" name="Nat. Commun.">
        <title>Thousands of microbial genomes shed light on interconnected biogeochemical processes in an aquifer system.</title>
        <authorList>
            <person name="Anantharaman K."/>
            <person name="Brown C.T."/>
            <person name="Hug L.A."/>
            <person name="Sharon I."/>
            <person name="Castelle C.J."/>
            <person name="Probst A.J."/>
            <person name="Thomas B.C."/>
            <person name="Singh A."/>
            <person name="Wilkins M.J."/>
            <person name="Karaoz U."/>
            <person name="Brodie E.L."/>
            <person name="Williams K.H."/>
            <person name="Hubbard S.S."/>
            <person name="Banfield J.F."/>
        </authorList>
    </citation>
    <scope>NUCLEOTIDE SEQUENCE [LARGE SCALE GENOMIC DNA]</scope>
</reference>
<dbReference type="STRING" id="1802117.A3J54_01740"/>
<evidence type="ECO:0000313" key="1">
    <source>
        <dbReference type="EMBL" id="OGZ46914.1"/>
    </source>
</evidence>
<evidence type="ECO:0008006" key="3">
    <source>
        <dbReference type="Google" id="ProtNLM"/>
    </source>
</evidence>
<dbReference type="NCBIfam" id="TIGR02436">
    <property type="entry name" value="four helix bundle protein"/>
    <property type="match status" value="1"/>
</dbReference>
<dbReference type="InterPro" id="IPR012657">
    <property type="entry name" value="23S_rRNA-intervening_sequence"/>
</dbReference>
<sequence>MIAHTYKDLIVWQKAIELVLEIYNVTNQFPREEIYGLTSQMRRAAVSIPSNIAEGKLRRSQKEFRQFLLIAFGSGGELETQVVIAKKLPKLKELDYSRIDALLLEVMKMINKILSLEPKA</sequence>
<dbReference type="PANTHER" id="PTHR38471:SF2">
    <property type="entry name" value="FOUR HELIX BUNDLE PROTEIN"/>
    <property type="match status" value="1"/>
</dbReference>
<proteinExistence type="predicted"/>
<comment type="caution">
    <text evidence="1">The sequence shown here is derived from an EMBL/GenBank/DDBJ whole genome shotgun (WGS) entry which is preliminary data.</text>
</comment>
<dbReference type="PANTHER" id="PTHR38471">
    <property type="entry name" value="FOUR HELIX BUNDLE PROTEIN"/>
    <property type="match status" value="1"/>
</dbReference>
<dbReference type="AlphaFoldDB" id="A0A1G2G9H8"/>
<gene>
    <name evidence="1" type="ORF">A3J54_01740</name>
</gene>